<dbReference type="RefSeq" id="XP_067082010.1">
    <property type="nucleotide sequence ID" value="XM_067225909.1"/>
</dbReference>
<dbReference type="AlphaFoldDB" id="A0A1G4IG98"/>
<evidence type="ECO:0000313" key="9">
    <source>
        <dbReference type="Proteomes" id="UP000195570"/>
    </source>
</evidence>
<dbReference type="GO" id="GO:0005829">
    <property type="term" value="C:cytosol"/>
    <property type="evidence" value="ECO:0007669"/>
    <property type="project" value="GOC"/>
</dbReference>
<sequence>MSTGNPVDCVPLHQAAESCDPVAKLCAFLMAKRGWSHHRLAQALGVPPLVLEECIRNGVSSGALHGRLARWIAEGGGASLPQSLVQAVVQAPAGILSGSDTPESQLDGDPLADLDPVTRAYFVELGSSIGQSFISILNDPRQARDNFRWGSWFVGIVSNALDHKTYMKRAGTVTNEQPSSDTLMARYNQNWDYMPYLQLVSGTLSENNKGVEPLANVPAATPQLGSVLSCALNENLPWPQGVPEEFFDTSYDAANELRLLERVIEERGGSKIDEDGVPITATTFSDDFEEIEKRMKKLREWEGAVESCLLRHVQSRADQFFIVSQDFTDRAGEARRALDDLQQTRADVDAYGTGFVREMMTIAQNYRIRHGLTASRDLAVGMMETLSALSVNENWISLPERDMTELPAVVENYCALYKALWCGAAAGAGEANNNNNNNNNNFSETGNFTRVRVLRDVPERMLLAKESLHKMIMREIELTFNPLPGSDVEEGRLLRAVRAAGEMNLLPTIIHQNRERLPDIMWTNARSVFVTGMMDSGAVGEKGANSLLEVAVAGDSSREEKLSLIGLSDSCRFPAFMRIFSAIAVQISQAVRQASRCWALLVVGASVRSSFRDVGAHDGEESLWDMSRRNLVALFAAAEGTVALFLEARSRPSCVPTNVHDLETLVKSGYDFMQGMVAVFHDVAAMVGDLGDPWSCLSGKQLKAAVVRLGKEHVRSRHAANIERIRLTLEGEKWVPCDSDADFQSRVSVIFNGGDEAVSALRALIVFTDFKDSRETHPSSPKTCQEMAVAPSKKPDAVPDLNFTAVGEGKVNKPFILPSLGGQFDGRVVSVSLQILLEMLHDYDGYLGRFPFLAFDIMGKVYDLLRLYNSQCAALLLGAMAVETGTLESITVPHMAVASQNLALLYDGIPLMQRRWERVVDGDNLPSSISEDLERVRQGCQMCRLELLGKIAALVKEKVGVLADTARREWQDAGSPWVMTTLRETARVMHLLNPLVPVSDCRGVVVPMLGTFARMMRTVMMSPDIDEVELGVMRSDVLVFKANVERFGFDVMRCMELCASPTDAMKESKEPCATDEAVLAWFFGQA</sequence>
<dbReference type="GeneID" id="92376854"/>
<comment type="subcellular location">
    <subcellularLocation>
        <location evidence="1">Golgi apparatus</location>
        <location evidence="1">trans-Golgi network</location>
    </subcellularLocation>
</comment>
<protein>
    <submittedName>
        <fullName evidence="8">Vps54-like protein, putative</fullName>
    </submittedName>
</protein>
<feature type="domain" description="Vacuolar protein sorting-associated protein 54 C-terminal" evidence="7">
    <location>
        <begin position="828"/>
        <end position="957"/>
    </location>
</feature>
<dbReference type="GO" id="GO:0042147">
    <property type="term" value="P:retrograde transport, endosome to Golgi"/>
    <property type="evidence" value="ECO:0007669"/>
    <property type="project" value="InterPro"/>
</dbReference>
<organism evidence="8 9">
    <name type="scientific">Trypanosoma equiperdum</name>
    <dbReference type="NCBI Taxonomy" id="5694"/>
    <lineage>
        <taxon>Eukaryota</taxon>
        <taxon>Discoba</taxon>
        <taxon>Euglenozoa</taxon>
        <taxon>Kinetoplastea</taxon>
        <taxon>Metakinetoplastina</taxon>
        <taxon>Trypanosomatida</taxon>
        <taxon>Trypanosomatidae</taxon>
        <taxon>Trypanosoma</taxon>
    </lineage>
</organism>
<name>A0A1G4IG98_TRYEQ</name>
<dbReference type="GO" id="GO:0019905">
    <property type="term" value="F:syntaxin binding"/>
    <property type="evidence" value="ECO:0007669"/>
    <property type="project" value="TreeGrafter"/>
</dbReference>
<dbReference type="GO" id="GO:0000938">
    <property type="term" value="C:GARP complex"/>
    <property type="evidence" value="ECO:0007669"/>
    <property type="project" value="InterPro"/>
</dbReference>
<dbReference type="InterPro" id="IPR039745">
    <property type="entry name" value="Vps54"/>
</dbReference>
<reference evidence="8" key="1">
    <citation type="submission" date="2016-09" db="EMBL/GenBank/DDBJ databases">
        <authorList>
            <person name="Hebert L."/>
            <person name="Moumen B."/>
        </authorList>
    </citation>
    <scope>NUCLEOTIDE SEQUENCE [LARGE SCALE GENOMIC DNA]</scope>
    <source>
        <strain evidence="8">OVI</strain>
    </source>
</reference>
<evidence type="ECO:0000259" key="7">
    <source>
        <dbReference type="Pfam" id="PF07928"/>
    </source>
</evidence>
<keyword evidence="4" id="KW-0653">Protein transport</keyword>
<comment type="similarity">
    <text evidence="2">Belongs to the VPS54 family.</text>
</comment>
<dbReference type="GO" id="GO:0015031">
    <property type="term" value="P:protein transport"/>
    <property type="evidence" value="ECO:0007669"/>
    <property type="project" value="UniProtKB-KW"/>
</dbReference>
<dbReference type="PANTHER" id="PTHR12965:SF0">
    <property type="entry name" value="VACUOLAR PROTEIN SORTING-ASSOCIATED PROTEIN 54"/>
    <property type="match status" value="1"/>
</dbReference>
<dbReference type="GO" id="GO:0006896">
    <property type="term" value="P:Golgi to vacuole transport"/>
    <property type="evidence" value="ECO:0007669"/>
    <property type="project" value="TreeGrafter"/>
</dbReference>
<proteinExistence type="inferred from homology"/>
<evidence type="ECO:0000256" key="3">
    <source>
        <dbReference type="ARBA" id="ARBA00022448"/>
    </source>
</evidence>
<keyword evidence="5" id="KW-0333">Golgi apparatus</keyword>
<evidence type="ECO:0000256" key="4">
    <source>
        <dbReference type="ARBA" id="ARBA00022927"/>
    </source>
</evidence>
<dbReference type="Proteomes" id="UP000195570">
    <property type="component" value="Unassembled WGS sequence"/>
</dbReference>
<dbReference type="VEuPathDB" id="TriTrypDB:TEOVI_000291400"/>
<evidence type="ECO:0000256" key="2">
    <source>
        <dbReference type="ARBA" id="ARBA00009150"/>
    </source>
</evidence>
<keyword evidence="6" id="KW-0175">Coiled coil</keyword>
<evidence type="ECO:0000256" key="5">
    <source>
        <dbReference type="ARBA" id="ARBA00023034"/>
    </source>
</evidence>
<evidence type="ECO:0000256" key="1">
    <source>
        <dbReference type="ARBA" id="ARBA00004601"/>
    </source>
</evidence>
<keyword evidence="9" id="KW-1185">Reference proteome</keyword>
<dbReference type="PANTHER" id="PTHR12965">
    <property type="entry name" value="VACUOLAR PROTEIN SORTING 54"/>
    <property type="match status" value="1"/>
</dbReference>
<dbReference type="Pfam" id="PF07928">
    <property type="entry name" value="Vps54"/>
    <property type="match status" value="1"/>
</dbReference>
<evidence type="ECO:0000313" key="8">
    <source>
        <dbReference type="EMBL" id="SCU71333.1"/>
    </source>
</evidence>
<gene>
    <name evidence="8" type="ORF">TEOVI_000291400</name>
</gene>
<keyword evidence="3" id="KW-0813">Transport</keyword>
<evidence type="ECO:0000256" key="6">
    <source>
        <dbReference type="ARBA" id="ARBA00023054"/>
    </source>
</evidence>
<dbReference type="InterPro" id="IPR012501">
    <property type="entry name" value="Vps54_C"/>
</dbReference>
<accession>A0A1G4IG98</accession>
<dbReference type="EMBL" id="CZPT02001617">
    <property type="protein sequence ID" value="SCU71333.1"/>
    <property type="molecule type" value="Genomic_DNA"/>
</dbReference>
<comment type="caution">
    <text evidence="8">The sequence shown here is derived from an EMBL/GenBank/DDBJ whole genome shotgun (WGS) entry which is preliminary data.</text>
</comment>